<evidence type="ECO:0000313" key="1">
    <source>
        <dbReference type="EMBL" id="TNN33877.1"/>
    </source>
</evidence>
<sequence>MRPFRSVATRGRQNTRDPKGVFFLCPFSDSVLPDVGVAARTDDYRNSGGAARVDASCEL</sequence>
<gene>
    <name evidence="1" type="ORF">EYF80_055960</name>
</gene>
<protein>
    <submittedName>
        <fullName evidence="1">Uncharacterized protein</fullName>
    </submittedName>
</protein>
<accession>A0A4Z2EY49</accession>
<name>A0A4Z2EY49_9TELE</name>
<keyword evidence="2" id="KW-1185">Reference proteome</keyword>
<dbReference type="Proteomes" id="UP000314294">
    <property type="component" value="Unassembled WGS sequence"/>
</dbReference>
<dbReference type="AlphaFoldDB" id="A0A4Z2EY49"/>
<evidence type="ECO:0000313" key="2">
    <source>
        <dbReference type="Proteomes" id="UP000314294"/>
    </source>
</evidence>
<organism evidence="1 2">
    <name type="scientific">Liparis tanakae</name>
    <name type="common">Tanaka's snailfish</name>
    <dbReference type="NCBI Taxonomy" id="230148"/>
    <lineage>
        <taxon>Eukaryota</taxon>
        <taxon>Metazoa</taxon>
        <taxon>Chordata</taxon>
        <taxon>Craniata</taxon>
        <taxon>Vertebrata</taxon>
        <taxon>Euteleostomi</taxon>
        <taxon>Actinopterygii</taxon>
        <taxon>Neopterygii</taxon>
        <taxon>Teleostei</taxon>
        <taxon>Neoteleostei</taxon>
        <taxon>Acanthomorphata</taxon>
        <taxon>Eupercaria</taxon>
        <taxon>Perciformes</taxon>
        <taxon>Cottioidei</taxon>
        <taxon>Cottales</taxon>
        <taxon>Liparidae</taxon>
        <taxon>Liparis</taxon>
    </lineage>
</organism>
<dbReference type="EMBL" id="SRLO01002102">
    <property type="protein sequence ID" value="TNN33877.1"/>
    <property type="molecule type" value="Genomic_DNA"/>
</dbReference>
<comment type="caution">
    <text evidence="1">The sequence shown here is derived from an EMBL/GenBank/DDBJ whole genome shotgun (WGS) entry which is preliminary data.</text>
</comment>
<proteinExistence type="predicted"/>
<reference evidence="1 2" key="1">
    <citation type="submission" date="2019-03" db="EMBL/GenBank/DDBJ databases">
        <title>First draft genome of Liparis tanakae, snailfish: a comprehensive survey of snailfish specific genes.</title>
        <authorList>
            <person name="Kim W."/>
            <person name="Song I."/>
            <person name="Jeong J.-H."/>
            <person name="Kim D."/>
            <person name="Kim S."/>
            <person name="Ryu S."/>
            <person name="Song J.Y."/>
            <person name="Lee S.K."/>
        </authorList>
    </citation>
    <scope>NUCLEOTIDE SEQUENCE [LARGE SCALE GENOMIC DNA]</scope>
    <source>
        <tissue evidence="1">Muscle</tissue>
    </source>
</reference>